<gene>
    <name evidence="1" type="ORF">HNR67_000521</name>
</gene>
<dbReference type="Proteomes" id="UP000533598">
    <property type="component" value="Unassembled WGS sequence"/>
</dbReference>
<dbReference type="EMBL" id="JACHMH010000001">
    <property type="protein sequence ID" value="MBB4674403.1"/>
    <property type="molecule type" value="Genomic_DNA"/>
</dbReference>
<accession>A0A7W7C713</accession>
<organism evidence="1 2">
    <name type="scientific">Crossiella cryophila</name>
    <dbReference type="NCBI Taxonomy" id="43355"/>
    <lineage>
        <taxon>Bacteria</taxon>
        <taxon>Bacillati</taxon>
        <taxon>Actinomycetota</taxon>
        <taxon>Actinomycetes</taxon>
        <taxon>Pseudonocardiales</taxon>
        <taxon>Pseudonocardiaceae</taxon>
        <taxon>Crossiella</taxon>
    </lineage>
</organism>
<comment type="caution">
    <text evidence="1">The sequence shown here is derived from an EMBL/GenBank/DDBJ whole genome shotgun (WGS) entry which is preliminary data.</text>
</comment>
<proteinExistence type="predicted"/>
<evidence type="ECO:0000313" key="2">
    <source>
        <dbReference type="Proteomes" id="UP000533598"/>
    </source>
</evidence>
<keyword evidence="2" id="KW-1185">Reference proteome</keyword>
<sequence length="32" mass="3507">MVDVLLKVYAKVLDGQQEKSSQKIDAMLNGNA</sequence>
<name>A0A7W7C713_9PSEU</name>
<evidence type="ECO:0000313" key="1">
    <source>
        <dbReference type="EMBL" id="MBB4674403.1"/>
    </source>
</evidence>
<reference evidence="1 2" key="1">
    <citation type="submission" date="2020-08" db="EMBL/GenBank/DDBJ databases">
        <title>Sequencing the genomes of 1000 actinobacteria strains.</title>
        <authorList>
            <person name="Klenk H.-P."/>
        </authorList>
    </citation>
    <scope>NUCLEOTIDE SEQUENCE [LARGE SCALE GENOMIC DNA]</scope>
    <source>
        <strain evidence="1 2">DSM 44230</strain>
    </source>
</reference>
<dbReference type="AlphaFoldDB" id="A0A7W7C713"/>
<protein>
    <submittedName>
        <fullName evidence="1">Uncharacterized protein</fullName>
    </submittedName>
</protein>